<evidence type="ECO:0000256" key="1">
    <source>
        <dbReference type="SAM" id="MobiDB-lite"/>
    </source>
</evidence>
<evidence type="ECO:0000313" key="2">
    <source>
        <dbReference type="EMBL" id="KAK0413118.1"/>
    </source>
</evidence>
<evidence type="ECO:0000313" key="3">
    <source>
        <dbReference type="Proteomes" id="UP001175271"/>
    </source>
</evidence>
<keyword evidence="3" id="KW-1185">Reference proteome</keyword>
<dbReference type="AlphaFoldDB" id="A0AA39LXE1"/>
<feature type="compositionally biased region" description="Basic residues" evidence="1">
    <location>
        <begin position="119"/>
        <end position="128"/>
    </location>
</feature>
<gene>
    <name evidence="2" type="ORF">QR680_006611</name>
</gene>
<feature type="region of interest" description="Disordered" evidence="1">
    <location>
        <begin position="102"/>
        <end position="128"/>
    </location>
</feature>
<dbReference type="Proteomes" id="UP001175271">
    <property type="component" value="Unassembled WGS sequence"/>
</dbReference>
<organism evidence="2 3">
    <name type="scientific">Steinernema hermaphroditum</name>
    <dbReference type="NCBI Taxonomy" id="289476"/>
    <lineage>
        <taxon>Eukaryota</taxon>
        <taxon>Metazoa</taxon>
        <taxon>Ecdysozoa</taxon>
        <taxon>Nematoda</taxon>
        <taxon>Chromadorea</taxon>
        <taxon>Rhabditida</taxon>
        <taxon>Tylenchina</taxon>
        <taxon>Panagrolaimomorpha</taxon>
        <taxon>Strongyloidoidea</taxon>
        <taxon>Steinernematidae</taxon>
        <taxon>Steinernema</taxon>
    </lineage>
</organism>
<protein>
    <recommendedName>
        <fullName evidence="4">SHSP domain-containing protein</fullName>
    </recommendedName>
</protein>
<sequence>MESEVQSSSSRVSRTLPKRTRSLSGSSSEWIVPSGEAGKFARMKYTEDGFEARIHLDYFSPRYDPDEVFVDLCGYDLQINARREHPETPFRALRKLHRHYQGIAPTASSESRRNSIQIHRAKRNPASR</sequence>
<feature type="compositionally biased region" description="Polar residues" evidence="1">
    <location>
        <begin position="106"/>
        <end position="117"/>
    </location>
</feature>
<evidence type="ECO:0008006" key="4">
    <source>
        <dbReference type="Google" id="ProtNLM"/>
    </source>
</evidence>
<feature type="region of interest" description="Disordered" evidence="1">
    <location>
        <begin position="1"/>
        <end position="32"/>
    </location>
</feature>
<reference evidence="2" key="1">
    <citation type="submission" date="2023-06" db="EMBL/GenBank/DDBJ databases">
        <title>Genomic analysis of the entomopathogenic nematode Steinernema hermaphroditum.</title>
        <authorList>
            <person name="Schwarz E.M."/>
            <person name="Heppert J.K."/>
            <person name="Baniya A."/>
            <person name="Schwartz H.T."/>
            <person name="Tan C.-H."/>
            <person name="Antoshechkin I."/>
            <person name="Sternberg P.W."/>
            <person name="Goodrich-Blair H."/>
            <person name="Dillman A.R."/>
        </authorList>
    </citation>
    <scope>NUCLEOTIDE SEQUENCE</scope>
    <source>
        <strain evidence="2">PS9179</strain>
        <tissue evidence="2">Whole animal</tissue>
    </source>
</reference>
<proteinExistence type="predicted"/>
<comment type="caution">
    <text evidence="2">The sequence shown here is derived from an EMBL/GenBank/DDBJ whole genome shotgun (WGS) entry which is preliminary data.</text>
</comment>
<dbReference type="EMBL" id="JAUCMV010000003">
    <property type="protein sequence ID" value="KAK0413118.1"/>
    <property type="molecule type" value="Genomic_DNA"/>
</dbReference>
<accession>A0AA39LXE1</accession>
<name>A0AA39LXE1_9BILA</name>
<feature type="compositionally biased region" description="Low complexity" evidence="1">
    <location>
        <begin position="1"/>
        <end position="14"/>
    </location>
</feature>